<organism evidence="1 2">
    <name type="scientific">Rhabditophanes sp. KR3021</name>
    <dbReference type="NCBI Taxonomy" id="114890"/>
    <lineage>
        <taxon>Eukaryota</taxon>
        <taxon>Metazoa</taxon>
        <taxon>Ecdysozoa</taxon>
        <taxon>Nematoda</taxon>
        <taxon>Chromadorea</taxon>
        <taxon>Rhabditida</taxon>
        <taxon>Tylenchina</taxon>
        <taxon>Panagrolaimomorpha</taxon>
        <taxon>Strongyloidoidea</taxon>
        <taxon>Alloionematidae</taxon>
        <taxon>Rhabditophanes</taxon>
    </lineage>
</organism>
<evidence type="ECO:0000313" key="1">
    <source>
        <dbReference type="Proteomes" id="UP000095286"/>
    </source>
</evidence>
<name>A0AC35TZ86_9BILA</name>
<proteinExistence type="predicted"/>
<evidence type="ECO:0000313" key="2">
    <source>
        <dbReference type="WBParaSite" id="RSKR_0000570700.1"/>
    </source>
</evidence>
<sequence>MSSSPTDTKRIDKILAKERPFHLTLLAIFFKIFFFIYDLINYIPFKIFADPNKRIELSERVKAVPVVDDDPSSSYRHVDTVDELKTLLFDDCFTLNEVWERCNELYSDLRCMGTRDIISTENEKQADGRLFQKAELGEYQWQTYEEVTDQINSVSNALRLFNLKEKTHIVIFAETRAEWMITAQACFRSGYPVVTVYATLGEDAVSYAMNESDATVVFTTTALLDTIKKIQPKIPAIKHIVYFDDRFNPFKEDEKKKETIKQLEKTFENCLYFDDFVTMGKKSTKKSNTKVKPDDIAMIMYTSGTTGNPKGVILSHKNIIAALAGQSAVIQVNRNDVYIGYLPSAHILECCAEIVVLSAGCCVGYSSAQTLFDRAPKIKKGTKGDTSALRPTLMAAVPAVMDRIFKAVTDEVSQGAPIFRELFRICYERKRSRYEDGYTSLIMNKFIFGKVRRLLGGKLRIVLSGGAPLNAETQRFMNICFSCPVVQGYGLTETCGGATLGDPNDLSTGSVGPPLKCCEIRLREWTEANYSPTNDTPQGEILIHGDNVSEGYYKNEEKTKEEFIMIDGKRFFCTGDIGEIRSDGAIIIIDRKKDLLKLSHGEYISLGRVETTLLSNPKVDNICVYGNSQSDYLVALVVPNEKNVTALAKEKGVEGKSWKDLCANKTVADALLKDLQDQVKGKLNRPEIPTKILLCHEPWTAVSGLLTEALKLKRKEIERHYKAEIDAMYKKK</sequence>
<dbReference type="Proteomes" id="UP000095286">
    <property type="component" value="Unplaced"/>
</dbReference>
<protein>
    <submittedName>
        <fullName evidence="2">AMP-binding domain-containing protein</fullName>
    </submittedName>
</protein>
<reference evidence="2" key="1">
    <citation type="submission" date="2016-11" db="UniProtKB">
        <authorList>
            <consortium name="WormBaseParasite"/>
        </authorList>
    </citation>
    <scope>IDENTIFICATION</scope>
    <source>
        <strain evidence="2">KR3021</strain>
    </source>
</reference>
<accession>A0AC35TZ86</accession>
<dbReference type="WBParaSite" id="RSKR_0000570700.1">
    <property type="protein sequence ID" value="RSKR_0000570700.1"/>
    <property type="gene ID" value="RSKR_0000570700"/>
</dbReference>